<sequence>MTARNLIDPARVKRWFDRAALNERRHAGVAEIIDEIRQRLFERLAYIRLQPASIVDAGCAQGAAYPLLQSRYPKAHICGIDFSTQQIDRAQQQWAQPRNGWQAIQGQWQQWLAGKRPIPRHGEFLCADMQHLPQSAQSTDLLWSHAALQWVDNPPAVFAEWQRILRVDGLLMFSSFGPDTLIELRQALARVWPAASPRTQTLSFVDMHDLGDMLVNAGFATPVVDMEKITLTYGSPVDLLADVRLFGPNPLHTRARGLLGRRSYQQLLQALETQRGADGRLSLTLEVIYGHAWKAAPKTIADGRAVVTFRPRAAG</sequence>
<evidence type="ECO:0000256" key="6">
    <source>
        <dbReference type="ARBA" id="ARBA00022691"/>
    </source>
</evidence>
<dbReference type="GO" id="GO:0102130">
    <property type="term" value="F:malonyl-CoA methyltransferase activity"/>
    <property type="evidence" value="ECO:0007669"/>
    <property type="project" value="UniProtKB-EC"/>
</dbReference>
<evidence type="ECO:0000256" key="5">
    <source>
        <dbReference type="ARBA" id="ARBA00022679"/>
    </source>
</evidence>
<proteinExistence type="inferred from homology"/>
<evidence type="ECO:0000256" key="3">
    <source>
        <dbReference type="ARBA" id="ARBA00012327"/>
    </source>
</evidence>
<evidence type="ECO:0000313" key="11">
    <source>
        <dbReference type="Proteomes" id="UP000252357"/>
    </source>
</evidence>
<evidence type="ECO:0000256" key="2">
    <source>
        <dbReference type="ARBA" id="ARBA00004746"/>
    </source>
</evidence>
<dbReference type="Proteomes" id="UP000252357">
    <property type="component" value="Unassembled WGS sequence"/>
</dbReference>
<dbReference type="EMBL" id="QPGB01000006">
    <property type="protein sequence ID" value="RCS56665.1"/>
    <property type="molecule type" value="Genomic_DNA"/>
</dbReference>
<evidence type="ECO:0000256" key="1">
    <source>
        <dbReference type="ARBA" id="ARBA00000852"/>
    </source>
</evidence>
<dbReference type="Pfam" id="PF08241">
    <property type="entry name" value="Methyltransf_11"/>
    <property type="match status" value="1"/>
</dbReference>
<dbReference type="InterPro" id="IPR011814">
    <property type="entry name" value="BioC"/>
</dbReference>
<dbReference type="OrthoDB" id="9760689at2"/>
<protein>
    <recommendedName>
        <fullName evidence="3 8">Malonyl-[acyl-carrier protein] O-methyltransferase</fullName>
        <shortName evidence="8">Malonyl-ACP O-methyltransferase</shortName>
        <ecNumber evidence="3 8">2.1.1.197</ecNumber>
    </recommendedName>
    <alternativeName>
        <fullName evidence="8">Biotin synthesis protein BioC</fullName>
    </alternativeName>
</protein>
<organism evidence="10 11">
    <name type="scientific">Parvibium lacunae</name>
    <dbReference type="NCBI Taxonomy" id="1888893"/>
    <lineage>
        <taxon>Bacteria</taxon>
        <taxon>Pseudomonadati</taxon>
        <taxon>Pseudomonadota</taxon>
        <taxon>Betaproteobacteria</taxon>
        <taxon>Burkholderiales</taxon>
        <taxon>Alcaligenaceae</taxon>
        <taxon>Parvibium</taxon>
    </lineage>
</organism>
<dbReference type="GO" id="GO:0009102">
    <property type="term" value="P:biotin biosynthetic process"/>
    <property type="evidence" value="ECO:0007669"/>
    <property type="project" value="UniProtKB-UniRule"/>
</dbReference>
<evidence type="ECO:0000256" key="4">
    <source>
        <dbReference type="ARBA" id="ARBA00022603"/>
    </source>
</evidence>
<evidence type="ECO:0000256" key="7">
    <source>
        <dbReference type="ARBA" id="ARBA00022756"/>
    </source>
</evidence>
<dbReference type="GO" id="GO:0032259">
    <property type="term" value="P:methylation"/>
    <property type="evidence" value="ECO:0007669"/>
    <property type="project" value="UniProtKB-KW"/>
</dbReference>
<feature type="domain" description="Methyltransferase type 11" evidence="9">
    <location>
        <begin position="55"/>
        <end position="173"/>
    </location>
</feature>
<keyword evidence="4 8" id="KW-0489">Methyltransferase</keyword>
<gene>
    <name evidence="8" type="primary">bioC</name>
    <name evidence="10" type="ORF">DU000_11960</name>
</gene>
<evidence type="ECO:0000313" key="10">
    <source>
        <dbReference type="EMBL" id="RCS56665.1"/>
    </source>
</evidence>
<reference evidence="10 11" key="1">
    <citation type="journal article" date="2018" name="Int. J. Syst. Evol. Microbiol.">
        <title>Parvibium lacunae gen. nov., sp. nov., a new member of the family Alcaligenaceae isolated from a freshwater pond.</title>
        <authorList>
            <person name="Chen W.M."/>
            <person name="Xie P.B."/>
            <person name="Hsu M.Y."/>
            <person name="Sheu S.Y."/>
        </authorList>
    </citation>
    <scope>NUCLEOTIDE SEQUENCE [LARGE SCALE GENOMIC DNA]</scope>
    <source>
        <strain evidence="10 11">KMB9</strain>
    </source>
</reference>
<comment type="function">
    <text evidence="8">Converts the free carboxyl group of a malonyl-thioester to its methyl ester by transfer of a methyl group from S-adenosyl-L-methionine (SAM). It allows to synthesize pimeloyl-ACP via the fatty acid synthetic pathway.</text>
</comment>
<dbReference type="EC" id="2.1.1.197" evidence="3 8"/>
<comment type="pathway">
    <text evidence="2 8">Cofactor biosynthesis; biotin biosynthesis.</text>
</comment>
<dbReference type="InterPro" id="IPR013216">
    <property type="entry name" value="Methyltransf_11"/>
</dbReference>
<keyword evidence="6 8" id="KW-0949">S-adenosyl-L-methionine</keyword>
<dbReference type="CDD" id="cd02440">
    <property type="entry name" value="AdoMet_MTases"/>
    <property type="match status" value="1"/>
</dbReference>
<accession>A0A368KZ66</accession>
<keyword evidence="7 8" id="KW-0093">Biotin biosynthesis</keyword>
<evidence type="ECO:0000259" key="9">
    <source>
        <dbReference type="Pfam" id="PF08241"/>
    </source>
</evidence>
<comment type="catalytic activity">
    <reaction evidence="1 8">
        <text>malonyl-[ACP] + S-adenosyl-L-methionine = malonyl-[ACP] methyl ester + S-adenosyl-L-homocysteine</text>
        <dbReference type="Rhea" id="RHEA:17105"/>
        <dbReference type="Rhea" id="RHEA-COMP:9623"/>
        <dbReference type="Rhea" id="RHEA-COMP:9954"/>
        <dbReference type="ChEBI" id="CHEBI:57856"/>
        <dbReference type="ChEBI" id="CHEBI:59789"/>
        <dbReference type="ChEBI" id="CHEBI:78449"/>
        <dbReference type="ChEBI" id="CHEBI:78845"/>
        <dbReference type="EC" id="2.1.1.197"/>
    </reaction>
</comment>
<dbReference type="InterPro" id="IPR029063">
    <property type="entry name" value="SAM-dependent_MTases_sf"/>
</dbReference>
<comment type="caution">
    <text evidence="10">The sequence shown here is derived from an EMBL/GenBank/DDBJ whole genome shotgun (WGS) entry which is preliminary data.</text>
</comment>
<keyword evidence="11" id="KW-1185">Reference proteome</keyword>
<dbReference type="GO" id="GO:0010340">
    <property type="term" value="F:carboxyl-O-methyltransferase activity"/>
    <property type="evidence" value="ECO:0007669"/>
    <property type="project" value="UniProtKB-UniRule"/>
</dbReference>
<keyword evidence="5 8" id="KW-0808">Transferase</keyword>
<dbReference type="RefSeq" id="WP_114403637.1">
    <property type="nucleotide sequence ID" value="NZ_QPGB01000006.1"/>
</dbReference>
<name>A0A368KZ66_9BURK</name>
<dbReference type="InterPro" id="IPR050602">
    <property type="entry name" value="Malonyl-ACP_OMT"/>
</dbReference>
<evidence type="ECO:0000256" key="8">
    <source>
        <dbReference type="HAMAP-Rule" id="MF_00835"/>
    </source>
</evidence>
<dbReference type="HAMAP" id="MF_00835">
    <property type="entry name" value="BioC"/>
    <property type="match status" value="1"/>
</dbReference>
<dbReference type="SUPFAM" id="SSF53335">
    <property type="entry name" value="S-adenosyl-L-methionine-dependent methyltransferases"/>
    <property type="match status" value="1"/>
</dbReference>
<dbReference type="AlphaFoldDB" id="A0A368KZ66"/>
<dbReference type="Gene3D" id="3.40.50.150">
    <property type="entry name" value="Vaccinia Virus protein VP39"/>
    <property type="match status" value="1"/>
</dbReference>
<dbReference type="UniPathway" id="UPA00078"/>
<comment type="similarity">
    <text evidence="8">Belongs to the methyltransferase superfamily.</text>
</comment>
<dbReference type="PANTHER" id="PTHR13090">
    <property type="entry name" value="ARGININE-HYDROXYLASE NDUFAF5, MITOCHONDRIAL"/>
    <property type="match status" value="1"/>
</dbReference>
<dbReference type="PANTHER" id="PTHR13090:SF1">
    <property type="entry name" value="ARGININE-HYDROXYLASE NDUFAF5, MITOCHONDRIAL"/>
    <property type="match status" value="1"/>
</dbReference>